<dbReference type="Proteomes" id="UP000219412">
    <property type="component" value="Unassembled WGS sequence"/>
</dbReference>
<dbReference type="SUPFAM" id="SSF89550">
    <property type="entry name" value="PHP domain-like"/>
    <property type="match status" value="1"/>
</dbReference>
<dbReference type="EMBL" id="OBQF01000007">
    <property type="protein sequence ID" value="SOC44810.1"/>
    <property type="molecule type" value="Genomic_DNA"/>
</dbReference>
<dbReference type="RefSeq" id="WP_097042607.1">
    <property type="nucleotide sequence ID" value="NZ_OBQF01000007.1"/>
</dbReference>
<keyword evidence="7" id="KW-1185">Reference proteome</keyword>
<evidence type="ECO:0000256" key="2">
    <source>
        <dbReference type="ARBA" id="ARBA00022801"/>
    </source>
</evidence>
<dbReference type="Gene3D" id="3.20.20.140">
    <property type="entry name" value="Metal-dependent hydrolases"/>
    <property type="match status" value="1"/>
</dbReference>
<sequence>MIDIHNHLLINTDDGPTSKTEARDLLRQAEGQGITDVMITPHHHAGFHYTPKGKVFSKIETLHGIIEAEGLSVNVHHGQEIRINEHIMEELRDGLSTTLNDTDYILIELPFDALPPYYEAVLDELIDNGYTPIIAHPERCRPIAKDPAILHTLVQKGVITQVTAGSITGDFGPELQKTGLKMIEDNLIHVVASDAHHAENRPFRMPAALDVVRSEFGEVQAEAMQENAWKIFNDEKITSMVAAKEGH</sequence>
<dbReference type="PANTHER" id="PTHR39181">
    <property type="entry name" value="TYROSINE-PROTEIN PHOSPHATASE YWQE"/>
    <property type="match status" value="1"/>
</dbReference>
<keyword evidence="2 5" id="KW-0378">Hydrolase</keyword>
<evidence type="ECO:0000256" key="3">
    <source>
        <dbReference type="ARBA" id="ARBA00022912"/>
    </source>
</evidence>
<dbReference type="PIRSF" id="PIRSF016557">
    <property type="entry name" value="Caps_synth_CpsB"/>
    <property type="match status" value="1"/>
</dbReference>
<evidence type="ECO:0000256" key="5">
    <source>
        <dbReference type="PIRNR" id="PIRNR016557"/>
    </source>
</evidence>
<dbReference type="InterPro" id="IPR016195">
    <property type="entry name" value="Pol/histidinol_Pase-like"/>
</dbReference>
<keyword evidence="3 5" id="KW-0904">Protein phosphatase</keyword>
<dbReference type="EC" id="3.1.3.48" evidence="5"/>
<reference evidence="7" key="1">
    <citation type="submission" date="2017-08" db="EMBL/GenBank/DDBJ databases">
        <authorList>
            <person name="Varghese N."/>
            <person name="Submissions S."/>
        </authorList>
    </citation>
    <scope>NUCLEOTIDE SEQUENCE [LARGE SCALE GENOMIC DNA]</scope>
    <source>
        <strain evidence="7">DSM 23173</strain>
    </source>
</reference>
<dbReference type="AlphaFoldDB" id="A0A285USJ1"/>
<gene>
    <name evidence="6" type="ORF">SAMN05878391_2481</name>
</gene>
<proteinExistence type="inferred from homology"/>
<evidence type="ECO:0000313" key="7">
    <source>
        <dbReference type="Proteomes" id="UP000219412"/>
    </source>
</evidence>
<name>A0A285USJ1_9STAP</name>
<comment type="similarity">
    <text evidence="1 5">Belongs to the metallo-dependent hydrolases superfamily. CpsB/CapC family.</text>
</comment>
<dbReference type="GO" id="GO:0030145">
    <property type="term" value="F:manganese ion binding"/>
    <property type="evidence" value="ECO:0007669"/>
    <property type="project" value="UniProtKB-UniRule"/>
</dbReference>
<organism evidence="6 7">
    <name type="scientific">Salinicoccus kekensis</name>
    <dbReference type="NCBI Taxonomy" id="714307"/>
    <lineage>
        <taxon>Bacteria</taxon>
        <taxon>Bacillati</taxon>
        <taxon>Bacillota</taxon>
        <taxon>Bacilli</taxon>
        <taxon>Bacillales</taxon>
        <taxon>Staphylococcaceae</taxon>
        <taxon>Salinicoccus</taxon>
    </lineage>
</organism>
<comment type="catalytic activity">
    <reaction evidence="4 5">
        <text>O-phospho-L-tyrosyl-[protein] + H2O = L-tyrosyl-[protein] + phosphate</text>
        <dbReference type="Rhea" id="RHEA:10684"/>
        <dbReference type="Rhea" id="RHEA-COMP:10136"/>
        <dbReference type="Rhea" id="RHEA-COMP:20101"/>
        <dbReference type="ChEBI" id="CHEBI:15377"/>
        <dbReference type="ChEBI" id="CHEBI:43474"/>
        <dbReference type="ChEBI" id="CHEBI:46858"/>
        <dbReference type="ChEBI" id="CHEBI:61978"/>
        <dbReference type="EC" id="3.1.3.48"/>
    </reaction>
</comment>
<evidence type="ECO:0000313" key="6">
    <source>
        <dbReference type="EMBL" id="SOC44810.1"/>
    </source>
</evidence>
<evidence type="ECO:0000256" key="4">
    <source>
        <dbReference type="ARBA" id="ARBA00051722"/>
    </source>
</evidence>
<accession>A0A285USJ1</accession>
<evidence type="ECO:0000256" key="1">
    <source>
        <dbReference type="ARBA" id="ARBA00005750"/>
    </source>
</evidence>
<protein>
    <recommendedName>
        <fullName evidence="5">Tyrosine-protein phosphatase</fullName>
        <ecNumber evidence="5">3.1.3.48</ecNumber>
    </recommendedName>
</protein>
<dbReference type="Pfam" id="PF19567">
    <property type="entry name" value="CpsB_CapC"/>
    <property type="match status" value="1"/>
</dbReference>
<dbReference type="GO" id="GO:0004725">
    <property type="term" value="F:protein tyrosine phosphatase activity"/>
    <property type="evidence" value="ECO:0007669"/>
    <property type="project" value="UniProtKB-UniRule"/>
</dbReference>
<dbReference type="PANTHER" id="PTHR39181:SF1">
    <property type="entry name" value="TYROSINE-PROTEIN PHOSPHATASE YWQE"/>
    <property type="match status" value="1"/>
</dbReference>
<dbReference type="OrthoDB" id="9788539at2"/>
<dbReference type="InterPro" id="IPR016667">
    <property type="entry name" value="Caps_polysacc_synth_CpsB/CapC"/>
</dbReference>